<gene>
    <name evidence="1" type="ORF">HELGO_WM73294</name>
</gene>
<protein>
    <submittedName>
        <fullName evidence="1">Uncharacterized protein</fullName>
    </submittedName>
</protein>
<dbReference type="AlphaFoldDB" id="A0A6S6SDL5"/>
<reference evidence="1" key="1">
    <citation type="submission" date="2020-01" db="EMBL/GenBank/DDBJ databases">
        <authorList>
            <person name="Meier V. D."/>
            <person name="Meier V D."/>
        </authorList>
    </citation>
    <scope>NUCLEOTIDE SEQUENCE</scope>
    <source>
        <strain evidence="1">HLG_WM_MAG_08</strain>
    </source>
</reference>
<organism evidence="1">
    <name type="scientific">uncultured Thiotrichaceae bacterium</name>
    <dbReference type="NCBI Taxonomy" id="298394"/>
    <lineage>
        <taxon>Bacteria</taxon>
        <taxon>Pseudomonadati</taxon>
        <taxon>Pseudomonadota</taxon>
        <taxon>Gammaproteobacteria</taxon>
        <taxon>Thiotrichales</taxon>
        <taxon>Thiotrichaceae</taxon>
        <taxon>environmental samples</taxon>
    </lineage>
</organism>
<name>A0A6S6SDL5_9GAMM</name>
<sequence>MNRHYPSDDDFEFVEGDNEFAFITQQLEKNSIRQFRFNHRKIDSRRQIEDYEEKRKLRKRIRFVTDNWETIN</sequence>
<proteinExistence type="predicted"/>
<dbReference type="EMBL" id="CACVAV010000054">
    <property type="protein sequence ID" value="CAA6803094.1"/>
    <property type="molecule type" value="Genomic_DNA"/>
</dbReference>
<accession>A0A6S6SDL5</accession>
<evidence type="ECO:0000313" key="1">
    <source>
        <dbReference type="EMBL" id="CAA6803094.1"/>
    </source>
</evidence>